<reference evidence="1 2" key="1">
    <citation type="submission" date="2016-09" db="EMBL/GenBank/DDBJ databases">
        <title>Photobacterium proteolyticum sp. nov. a protease producing bacterium isolated from ocean sediments of Laizhou Bay.</title>
        <authorList>
            <person name="Li Y."/>
        </authorList>
    </citation>
    <scope>NUCLEOTIDE SEQUENCE [LARGE SCALE GENOMIC DNA]</scope>
    <source>
        <strain evidence="1 2">13-12</strain>
    </source>
</reference>
<evidence type="ECO:0000313" key="2">
    <source>
        <dbReference type="Proteomes" id="UP000186905"/>
    </source>
</evidence>
<dbReference type="EMBL" id="MJIL01000101">
    <property type="protein sequence ID" value="OLQ69512.1"/>
    <property type="molecule type" value="Genomic_DNA"/>
</dbReference>
<dbReference type="Gene3D" id="3.30.70.1520">
    <property type="entry name" value="Heterotetrameric sarcosine oxidase"/>
    <property type="match status" value="1"/>
</dbReference>
<dbReference type="Proteomes" id="UP000186905">
    <property type="component" value="Unassembled WGS sequence"/>
</dbReference>
<dbReference type="InterPro" id="IPR027266">
    <property type="entry name" value="TrmE/GcvT-like"/>
</dbReference>
<dbReference type="AlphaFoldDB" id="A0A1Q9G6F1"/>
<dbReference type="SUPFAM" id="SSF103025">
    <property type="entry name" value="Folate-binding domain"/>
    <property type="match status" value="1"/>
</dbReference>
<accession>A0A1Q9G6F1</accession>
<gene>
    <name evidence="1" type="ORF">BIT28_21030</name>
</gene>
<dbReference type="STRING" id="1903952.BIT28_21030"/>
<evidence type="ECO:0000313" key="1">
    <source>
        <dbReference type="EMBL" id="OLQ69512.1"/>
    </source>
</evidence>
<name>A0A1Q9G6F1_9GAMM</name>
<evidence type="ECO:0008006" key="3">
    <source>
        <dbReference type="Google" id="ProtNLM"/>
    </source>
</evidence>
<comment type="caution">
    <text evidence="1">The sequence shown here is derived from an EMBL/GenBank/DDBJ whole genome shotgun (WGS) entry which is preliminary data.</text>
</comment>
<protein>
    <recommendedName>
        <fullName evidence="3">Sarcosine oxidase subunit gamma</fullName>
    </recommendedName>
</protein>
<sequence length="205" mass="22690">MKVHSGAAWLPRAESPLHHVEVVKLTQPSQQPTVNIEELKGMSHLVLRGNAANADFVSGAEAVLGIGLPLVPGTSVQNEALRVYWQSPDEWLIIGEPEQAVSIETALREHLSGHFAVTDVSGGQTLVSLSGSNAENVLKKSTHYDVHIRHFPINKVVGTSFAKSQVQLRRTGEQAFELILRRSFADYLWMWLLDACQEYGVAFRR</sequence>
<proteinExistence type="predicted"/>
<dbReference type="InterPro" id="IPR007375">
    <property type="entry name" value="SoxG"/>
</dbReference>
<keyword evidence="2" id="KW-1185">Reference proteome</keyword>
<dbReference type="Pfam" id="PF04268">
    <property type="entry name" value="SoxG"/>
    <property type="match status" value="1"/>
</dbReference>
<dbReference type="Gene3D" id="3.30.1360.120">
    <property type="entry name" value="Probable tRNA modification gtpase trme, domain 1"/>
    <property type="match status" value="1"/>
</dbReference>
<organism evidence="1 2">
    <name type="scientific">Photobacterium proteolyticum</name>
    <dbReference type="NCBI Taxonomy" id="1903952"/>
    <lineage>
        <taxon>Bacteria</taxon>
        <taxon>Pseudomonadati</taxon>
        <taxon>Pseudomonadota</taxon>
        <taxon>Gammaproteobacteria</taxon>
        <taxon>Vibrionales</taxon>
        <taxon>Vibrionaceae</taxon>
        <taxon>Photobacterium</taxon>
    </lineage>
</organism>